<dbReference type="InterPro" id="IPR036869">
    <property type="entry name" value="J_dom_sf"/>
</dbReference>
<accession>A0AAD8QK55</accession>
<evidence type="ECO:0000256" key="1">
    <source>
        <dbReference type="SAM" id="MobiDB-lite"/>
    </source>
</evidence>
<evidence type="ECO:0000313" key="4">
    <source>
        <dbReference type="Proteomes" id="UP001231189"/>
    </source>
</evidence>
<dbReference type="SUPFAM" id="SSF46565">
    <property type="entry name" value="Chaperone J-domain"/>
    <property type="match status" value="1"/>
</dbReference>
<dbReference type="CDD" id="cd06257">
    <property type="entry name" value="DnaJ"/>
    <property type="match status" value="1"/>
</dbReference>
<name>A0AAD8QK55_LOLMU</name>
<dbReference type="InterPro" id="IPR018253">
    <property type="entry name" value="DnaJ_domain_CS"/>
</dbReference>
<dbReference type="SMART" id="SM00271">
    <property type="entry name" value="DnaJ"/>
    <property type="match status" value="1"/>
</dbReference>
<dbReference type="PROSITE" id="PS00636">
    <property type="entry name" value="DNAJ_1"/>
    <property type="match status" value="1"/>
</dbReference>
<protein>
    <recommendedName>
        <fullName evidence="2">J domain-containing protein</fullName>
    </recommendedName>
</protein>
<organism evidence="3 4">
    <name type="scientific">Lolium multiflorum</name>
    <name type="common">Italian ryegrass</name>
    <name type="synonym">Lolium perenne subsp. multiflorum</name>
    <dbReference type="NCBI Taxonomy" id="4521"/>
    <lineage>
        <taxon>Eukaryota</taxon>
        <taxon>Viridiplantae</taxon>
        <taxon>Streptophyta</taxon>
        <taxon>Embryophyta</taxon>
        <taxon>Tracheophyta</taxon>
        <taxon>Spermatophyta</taxon>
        <taxon>Magnoliopsida</taxon>
        <taxon>Liliopsida</taxon>
        <taxon>Poales</taxon>
        <taxon>Poaceae</taxon>
        <taxon>BOP clade</taxon>
        <taxon>Pooideae</taxon>
        <taxon>Poodae</taxon>
        <taxon>Poeae</taxon>
        <taxon>Poeae Chloroplast Group 2 (Poeae type)</taxon>
        <taxon>Loliodinae</taxon>
        <taxon>Loliinae</taxon>
        <taxon>Lolium</taxon>
    </lineage>
</organism>
<dbReference type="GO" id="GO:0005783">
    <property type="term" value="C:endoplasmic reticulum"/>
    <property type="evidence" value="ECO:0007669"/>
    <property type="project" value="UniProtKB-ARBA"/>
</dbReference>
<feature type="compositionally biased region" description="Low complexity" evidence="1">
    <location>
        <begin position="199"/>
        <end position="214"/>
    </location>
</feature>
<reference evidence="3" key="1">
    <citation type="submission" date="2023-07" db="EMBL/GenBank/DDBJ databases">
        <title>A chromosome-level genome assembly of Lolium multiflorum.</title>
        <authorList>
            <person name="Chen Y."/>
            <person name="Copetti D."/>
            <person name="Kolliker R."/>
            <person name="Studer B."/>
        </authorList>
    </citation>
    <scope>NUCLEOTIDE SEQUENCE</scope>
    <source>
        <strain evidence="3">02402/16</strain>
        <tissue evidence="3">Leaf</tissue>
    </source>
</reference>
<dbReference type="Pfam" id="PF00226">
    <property type="entry name" value="DnaJ"/>
    <property type="match status" value="1"/>
</dbReference>
<dbReference type="PROSITE" id="PS50076">
    <property type="entry name" value="DNAJ_2"/>
    <property type="match status" value="1"/>
</dbReference>
<feature type="domain" description="J" evidence="2">
    <location>
        <begin position="15"/>
        <end position="86"/>
    </location>
</feature>
<sequence length="249" mass="26828">MSAGGSGIRHDADVDLYGVLGLKKECSDADLRIAYRRLAMTWHPDRCSASGSSASVEEAKERFQEIQGAYSVLSDSGKRLLYDVSVCDSDGNDDDYDNHDEQDVSGMDDFFGEMAEMMSQTTPTESFEELQQLFVDMFQADLVGVFGFGGQPPMEHRAQAKCPPCTSGSSSAQTPPPSCNGVNKRCSSAMGSGTMPRPGLSGSASALSGLSSKGSDLRRREEAPWTRVDTSASGMNKKQRLSTRQNYGV</sequence>
<proteinExistence type="predicted"/>
<comment type="caution">
    <text evidence="3">The sequence shown here is derived from an EMBL/GenBank/DDBJ whole genome shotgun (WGS) entry which is preliminary data.</text>
</comment>
<feature type="compositionally biased region" description="Polar residues" evidence="1">
    <location>
        <begin position="228"/>
        <end position="249"/>
    </location>
</feature>
<gene>
    <name evidence="3" type="ORF">QYE76_027493</name>
</gene>
<dbReference type="PANTHER" id="PTHR44743:SF9">
    <property type="entry name" value="OS06G0195800 PROTEIN"/>
    <property type="match status" value="1"/>
</dbReference>
<feature type="region of interest" description="Disordered" evidence="1">
    <location>
        <begin position="155"/>
        <end position="249"/>
    </location>
</feature>
<keyword evidence="4" id="KW-1185">Reference proteome</keyword>
<dbReference type="Proteomes" id="UP001231189">
    <property type="component" value="Unassembled WGS sequence"/>
</dbReference>
<dbReference type="InterPro" id="IPR001623">
    <property type="entry name" value="DnaJ_domain"/>
</dbReference>
<dbReference type="EMBL" id="JAUUTY010000007">
    <property type="protein sequence ID" value="KAK1603820.1"/>
    <property type="molecule type" value="Genomic_DNA"/>
</dbReference>
<dbReference type="AlphaFoldDB" id="A0AAD8QK55"/>
<dbReference type="PANTHER" id="PTHR44743">
    <property type="entry name" value="PUTATIVE, EXPRESSED-RELATED"/>
    <property type="match status" value="1"/>
</dbReference>
<dbReference type="Gene3D" id="1.10.287.110">
    <property type="entry name" value="DnaJ domain"/>
    <property type="match status" value="1"/>
</dbReference>
<dbReference type="PRINTS" id="PR00625">
    <property type="entry name" value="JDOMAIN"/>
</dbReference>
<evidence type="ECO:0000259" key="2">
    <source>
        <dbReference type="PROSITE" id="PS50076"/>
    </source>
</evidence>
<feature type="compositionally biased region" description="Basic and acidic residues" evidence="1">
    <location>
        <begin position="215"/>
        <end position="224"/>
    </location>
</feature>
<evidence type="ECO:0000313" key="3">
    <source>
        <dbReference type="EMBL" id="KAK1603820.1"/>
    </source>
</evidence>